<evidence type="ECO:0000313" key="2">
    <source>
        <dbReference type="EMBL" id="KAK9810697.1"/>
    </source>
</evidence>
<gene>
    <name evidence="2" type="ORF">WJX73_000356</name>
</gene>
<reference evidence="2 3" key="1">
    <citation type="journal article" date="2024" name="Nat. Commun.">
        <title>Phylogenomics reveals the evolutionary origins of lichenization in chlorophyte algae.</title>
        <authorList>
            <person name="Puginier C."/>
            <person name="Libourel C."/>
            <person name="Otte J."/>
            <person name="Skaloud P."/>
            <person name="Haon M."/>
            <person name="Grisel S."/>
            <person name="Petersen M."/>
            <person name="Berrin J.G."/>
            <person name="Delaux P.M."/>
            <person name="Dal Grande F."/>
            <person name="Keller J."/>
        </authorList>
    </citation>
    <scope>NUCLEOTIDE SEQUENCE [LARGE SCALE GENOMIC DNA]</scope>
    <source>
        <strain evidence="2 3">SAG 2036</strain>
    </source>
</reference>
<dbReference type="GO" id="GO:0005737">
    <property type="term" value="C:cytoplasm"/>
    <property type="evidence" value="ECO:0007669"/>
    <property type="project" value="TreeGrafter"/>
</dbReference>
<feature type="compositionally biased region" description="Pro residues" evidence="1">
    <location>
        <begin position="68"/>
        <end position="78"/>
    </location>
</feature>
<feature type="compositionally biased region" description="Basic and acidic residues" evidence="1">
    <location>
        <begin position="138"/>
        <end position="154"/>
    </location>
</feature>
<feature type="compositionally biased region" description="Basic and acidic residues" evidence="1">
    <location>
        <begin position="601"/>
        <end position="613"/>
    </location>
</feature>
<feature type="compositionally biased region" description="Polar residues" evidence="1">
    <location>
        <begin position="221"/>
        <end position="231"/>
    </location>
</feature>
<dbReference type="PANTHER" id="PTHR11122">
    <property type="entry name" value="APOSPORY-ASSOCIATED PROTEIN C-RELATED"/>
    <property type="match status" value="1"/>
</dbReference>
<feature type="compositionally biased region" description="Polar residues" evidence="1">
    <location>
        <begin position="51"/>
        <end position="62"/>
    </location>
</feature>
<feature type="region of interest" description="Disordered" evidence="1">
    <location>
        <begin position="41"/>
        <end position="241"/>
    </location>
</feature>
<organism evidence="2 3">
    <name type="scientific">Symbiochloris irregularis</name>
    <dbReference type="NCBI Taxonomy" id="706552"/>
    <lineage>
        <taxon>Eukaryota</taxon>
        <taxon>Viridiplantae</taxon>
        <taxon>Chlorophyta</taxon>
        <taxon>core chlorophytes</taxon>
        <taxon>Trebouxiophyceae</taxon>
        <taxon>Trebouxiales</taxon>
        <taxon>Trebouxiaceae</taxon>
        <taxon>Symbiochloris</taxon>
    </lineage>
</organism>
<feature type="region of interest" description="Disordered" evidence="1">
    <location>
        <begin position="570"/>
        <end position="613"/>
    </location>
</feature>
<accession>A0AAW1PQF3</accession>
<dbReference type="GO" id="GO:0047938">
    <property type="term" value="F:glucose-6-phosphate 1-epimerase activity"/>
    <property type="evidence" value="ECO:0007669"/>
    <property type="project" value="TreeGrafter"/>
</dbReference>
<evidence type="ECO:0000256" key="1">
    <source>
        <dbReference type="SAM" id="MobiDB-lite"/>
    </source>
</evidence>
<dbReference type="Proteomes" id="UP001465755">
    <property type="component" value="Unassembled WGS sequence"/>
</dbReference>
<dbReference type="PANTHER" id="PTHR11122:SF13">
    <property type="entry name" value="GLUCOSE-6-PHOSPHATE 1-EPIMERASE"/>
    <property type="match status" value="1"/>
</dbReference>
<dbReference type="GO" id="GO:0030246">
    <property type="term" value="F:carbohydrate binding"/>
    <property type="evidence" value="ECO:0007669"/>
    <property type="project" value="InterPro"/>
</dbReference>
<feature type="compositionally biased region" description="Pro residues" evidence="1">
    <location>
        <begin position="85"/>
        <end position="95"/>
    </location>
</feature>
<dbReference type="EMBL" id="JALJOQ010000014">
    <property type="protein sequence ID" value="KAK9810697.1"/>
    <property type="molecule type" value="Genomic_DNA"/>
</dbReference>
<comment type="caution">
    <text evidence="2">The sequence shown here is derived from an EMBL/GenBank/DDBJ whole genome shotgun (WGS) entry which is preliminary data.</text>
</comment>
<name>A0AAW1PQF3_9CHLO</name>
<dbReference type="Gene3D" id="2.70.98.10">
    <property type="match status" value="1"/>
</dbReference>
<protein>
    <submittedName>
        <fullName evidence="2">Uncharacterized protein</fullName>
    </submittedName>
</protein>
<dbReference type="InterPro" id="IPR008183">
    <property type="entry name" value="Aldose_1/G6P_1-epimerase"/>
</dbReference>
<sequence length="625" mass="67699">MQASATALAASPGCLNKPCLHGRRRSVGATVQAFRTDDRSAAPAWLPHASLVQTPASASGIQAMTLPRTPPEWQPPSRPESDPSSTPPEFTPPREPGQIPGTVPEYEPPATPGPTPPRPTDPPTRPLRPGEDPQIPDPQRDDPLRNPEKRREETNNPPAVRPGRVMPPENAMRPTAGPASTGQAASAYDQPPSKAADRIAPLGESSQASATQRPLAPETNAAASSNGQQQPWVAPTPPLYQDQVQDWNDKYSIKDRLYFEHPTARATPWAVLQDINGHLVHISMHGANIVSWINGNEEAMLHVRRDDFLDSPTFEPILGGIQAMFPQVGKAEGLVKRAGGALPRVPTDGFLSDLTFEPVHTSFTGSWTSISLRASSTPETLAIYPHPFEVLYTVSLSSLEGEDPTTTLRCVLQILNTGDTDMTFTAALQPSFEITSPEDTQILGLGGRYFIDTYEPEPVLGMFAPQPLQLGEDTLEFVVTDAAVDSDIALHTGSDEDSALVLRTAKGFKDLGIWHPFGLYGAPDGFAEDFVCLGPTTIARPVILKAGAKWAGEMSIVERQRVTEEQREALLEQAGDDESEESAEEEVDAASVGSEGPAEEEAPRQKSRYFQDGRKVQQYKAFEKS</sequence>
<keyword evidence="3" id="KW-1185">Reference proteome</keyword>
<dbReference type="Pfam" id="PF01263">
    <property type="entry name" value="Aldose_epim"/>
    <property type="match status" value="1"/>
</dbReference>
<dbReference type="SUPFAM" id="SSF74650">
    <property type="entry name" value="Galactose mutarotase-like"/>
    <property type="match status" value="1"/>
</dbReference>
<feature type="region of interest" description="Disordered" evidence="1">
    <location>
        <begin position="1"/>
        <end position="24"/>
    </location>
</feature>
<dbReference type="GO" id="GO:0005975">
    <property type="term" value="P:carbohydrate metabolic process"/>
    <property type="evidence" value="ECO:0007669"/>
    <property type="project" value="InterPro"/>
</dbReference>
<feature type="compositionally biased region" description="Acidic residues" evidence="1">
    <location>
        <begin position="574"/>
        <end position="588"/>
    </location>
</feature>
<proteinExistence type="predicted"/>
<dbReference type="AlphaFoldDB" id="A0AAW1PQF3"/>
<feature type="compositionally biased region" description="Pro residues" evidence="1">
    <location>
        <begin position="106"/>
        <end position="126"/>
    </location>
</feature>
<evidence type="ECO:0000313" key="3">
    <source>
        <dbReference type="Proteomes" id="UP001465755"/>
    </source>
</evidence>
<dbReference type="InterPro" id="IPR011013">
    <property type="entry name" value="Gal_mutarotase_sf_dom"/>
</dbReference>
<dbReference type="InterPro" id="IPR014718">
    <property type="entry name" value="GH-type_carb-bd"/>
</dbReference>